<protein>
    <recommendedName>
        <fullName evidence="3">DUF5020 domain-containing protein</fullName>
    </recommendedName>
</protein>
<evidence type="ECO:0008006" key="3">
    <source>
        <dbReference type="Google" id="ProtNLM"/>
    </source>
</evidence>
<dbReference type="SUPFAM" id="SSF111364">
    <property type="entry name" value="Tsx-like channel"/>
    <property type="match status" value="1"/>
</dbReference>
<dbReference type="Proteomes" id="UP000003112">
    <property type="component" value="Unassembled WGS sequence"/>
</dbReference>
<dbReference type="GO" id="GO:0009279">
    <property type="term" value="C:cell outer membrane"/>
    <property type="evidence" value="ECO:0007669"/>
    <property type="project" value="InterPro"/>
</dbReference>
<dbReference type="HOGENOM" id="CLU_1128273_0_0_10"/>
<dbReference type="InterPro" id="IPR036777">
    <property type="entry name" value="Channel_Tsx-like_sf"/>
</dbReference>
<dbReference type="EMBL" id="AEPD01000051">
    <property type="protein sequence ID" value="EFU29282.1"/>
    <property type="molecule type" value="Genomic_DNA"/>
</dbReference>
<comment type="caution">
    <text evidence="1">The sequence shown here is derived from an EMBL/GenBank/DDBJ whole genome shotgun (WGS) entry which is preliminary data.</text>
</comment>
<proteinExistence type="predicted"/>
<accession>E6KAZ4</accession>
<evidence type="ECO:0000313" key="2">
    <source>
        <dbReference type="Proteomes" id="UP000003112"/>
    </source>
</evidence>
<dbReference type="STRING" id="873513.HMPREF6485_2781"/>
<dbReference type="eggNOG" id="ENOG502ZBZ0">
    <property type="taxonomic scope" value="Bacteria"/>
</dbReference>
<dbReference type="AlphaFoldDB" id="E6KAZ4"/>
<gene>
    <name evidence="1" type="ORF">HMPREF6485_2781</name>
</gene>
<name>E6KAZ4_9BACT</name>
<evidence type="ECO:0000313" key="1">
    <source>
        <dbReference type="EMBL" id="EFU29282.1"/>
    </source>
</evidence>
<reference evidence="1 2" key="1">
    <citation type="submission" date="2010-10" db="EMBL/GenBank/DDBJ databases">
        <authorList>
            <person name="Muzny D."/>
            <person name="Qin X."/>
            <person name="Deng J."/>
            <person name="Jiang H."/>
            <person name="Liu Y."/>
            <person name="Qu J."/>
            <person name="Song X.-Z."/>
            <person name="Zhang L."/>
            <person name="Thornton R."/>
            <person name="Coyle M."/>
            <person name="Francisco L."/>
            <person name="Jackson L."/>
            <person name="Javaid M."/>
            <person name="Korchina V."/>
            <person name="Kovar C."/>
            <person name="Mata R."/>
            <person name="Mathew T."/>
            <person name="Ngo R."/>
            <person name="Nguyen L."/>
            <person name="Nguyen N."/>
            <person name="Okwuonu G."/>
            <person name="Ongeri F."/>
            <person name="Pham C."/>
            <person name="Simmons D."/>
            <person name="Wilczek-Boney K."/>
            <person name="Hale W."/>
            <person name="Jakkamsetti A."/>
            <person name="Pham P."/>
            <person name="Ruth R."/>
            <person name="San Lucas F."/>
            <person name="Warren J."/>
            <person name="Zhang J."/>
            <person name="Zhao Z."/>
            <person name="Zhou C."/>
            <person name="Zhu D."/>
            <person name="Lee S."/>
            <person name="Bess C."/>
            <person name="Blankenburg K."/>
            <person name="Forbes L."/>
            <person name="Fu Q."/>
            <person name="Gubbala S."/>
            <person name="Hirani K."/>
            <person name="Jayaseelan J.C."/>
            <person name="Lara F."/>
            <person name="Munidasa M."/>
            <person name="Palculict T."/>
            <person name="Patil S."/>
            <person name="Pu L.-L."/>
            <person name="Saada N."/>
            <person name="Tang L."/>
            <person name="Weissenberger G."/>
            <person name="Zhu Y."/>
            <person name="Hemphill L."/>
            <person name="Shang Y."/>
            <person name="Youmans B."/>
            <person name="Ayvaz T."/>
            <person name="Ross M."/>
            <person name="Santibanez J."/>
            <person name="Aqrawi P."/>
            <person name="Gross S."/>
            <person name="Joshi V."/>
            <person name="Fowler G."/>
            <person name="Nazareth L."/>
            <person name="Reid J."/>
            <person name="Worley K."/>
            <person name="Petrosino J."/>
            <person name="Highlander S."/>
            <person name="Gibbs R."/>
        </authorList>
    </citation>
    <scope>NUCLEOTIDE SEQUENCE [LARGE SCALE GENOMIC DNA]</scope>
    <source>
        <strain evidence="1 2">ATCC 33574</strain>
    </source>
</reference>
<sequence length="246" mass="28737">MKHFFSTLALVATTMAAPAQNVQLHYDLGHSLYNDLGNRPSVTTTVEMFKPDTWGSTYLFTDIDYQRDGVAGAYWEIAREFNVTKNKQWAFHVEYNGGLNSDEDTWNATRFQHAVLAGGAWNWHSADFSRTFSVQALWKYYFKNRHYGARPFNGFQLTEVWGIQFAKGFCTFSGFCDLWYDPSANGKWIVISEPQFWWNLNKFKGWEKINLSVGTEWELSNNFVWNDKGEHNRFYFIPTIAAKWTF</sequence>
<keyword evidence="2" id="KW-1185">Reference proteome</keyword>
<dbReference type="RefSeq" id="WP_004346963.1">
    <property type="nucleotide sequence ID" value="NZ_GL586311.1"/>
</dbReference>
<organism evidence="1 2">
    <name type="scientific">Segatella buccae ATCC 33574</name>
    <dbReference type="NCBI Taxonomy" id="873513"/>
    <lineage>
        <taxon>Bacteria</taxon>
        <taxon>Pseudomonadati</taxon>
        <taxon>Bacteroidota</taxon>
        <taxon>Bacteroidia</taxon>
        <taxon>Bacteroidales</taxon>
        <taxon>Prevotellaceae</taxon>
        <taxon>Segatella</taxon>
    </lineage>
</organism>
<dbReference type="Pfam" id="PF16412">
    <property type="entry name" value="DUF5020"/>
    <property type="match status" value="1"/>
</dbReference>
<dbReference type="GeneID" id="93537381"/>